<dbReference type="GO" id="GO:0044331">
    <property type="term" value="P:cell-cell adhesion mediated by cadherin"/>
    <property type="evidence" value="ECO:0007669"/>
    <property type="project" value="TreeGrafter"/>
</dbReference>
<dbReference type="SUPFAM" id="SSF49313">
    <property type="entry name" value="Cadherin-like"/>
    <property type="match status" value="15"/>
</dbReference>
<feature type="domain" description="Cadherin" evidence="20">
    <location>
        <begin position="493"/>
        <end position="588"/>
    </location>
</feature>
<evidence type="ECO:0000256" key="16">
    <source>
        <dbReference type="ARBA" id="ARBA00069031"/>
    </source>
</evidence>
<comment type="function">
    <text evidence="14">Cadherins are calcium-dependent cell adhesion proteins. They preferentially interact with themselves in a homophilic manner in connecting cells; cadherins may thus contribute to the sorting of heterogeneous cell types. Ligand for integrins alpha-E/beta-7, ITGAE:ITGAB7, alpha-4/beta-7, ITGA4:ITGAB7 and alpha-4/beta-1, ITGA4:ITGAB1 through which modulates CD4(+) T cells activation.</text>
</comment>
<keyword evidence="11 18" id="KW-1133">Transmembrane helix</keyword>
<dbReference type="Gene3D" id="2.60.40.60">
    <property type="entry name" value="Cadherins"/>
    <property type="match status" value="15"/>
</dbReference>
<dbReference type="GO" id="GO:0016339">
    <property type="term" value="P:calcium-dependent cell-cell adhesion via plasma membrane cell adhesion molecules"/>
    <property type="evidence" value="ECO:0007669"/>
    <property type="project" value="TreeGrafter"/>
</dbReference>
<feature type="domain" description="Cadherin" evidence="20">
    <location>
        <begin position="64"/>
        <end position="143"/>
    </location>
</feature>
<dbReference type="PANTHER" id="PTHR24027">
    <property type="entry name" value="CADHERIN-23"/>
    <property type="match status" value="1"/>
</dbReference>
<dbReference type="GO" id="GO:0045296">
    <property type="term" value="F:cadherin binding"/>
    <property type="evidence" value="ECO:0007669"/>
    <property type="project" value="TreeGrafter"/>
</dbReference>
<feature type="domain" description="Cadherin" evidence="20">
    <location>
        <begin position="2127"/>
        <end position="2226"/>
    </location>
</feature>
<feature type="domain" description="Cadherin" evidence="20">
    <location>
        <begin position="2021"/>
        <end position="2126"/>
    </location>
</feature>
<feature type="domain" description="Cadherin" evidence="20">
    <location>
        <begin position="1692"/>
        <end position="1764"/>
    </location>
</feature>
<dbReference type="FunFam" id="2.60.40.60:FF:000095">
    <property type="entry name" value="Cadherin 13"/>
    <property type="match status" value="3"/>
</dbReference>
<feature type="transmembrane region" description="Helical" evidence="18">
    <location>
        <begin position="590"/>
        <end position="613"/>
    </location>
</feature>
<evidence type="ECO:0000313" key="21">
    <source>
        <dbReference type="EMBL" id="CAG6021665.1"/>
    </source>
</evidence>
<dbReference type="GO" id="GO:0008013">
    <property type="term" value="F:beta-catenin binding"/>
    <property type="evidence" value="ECO:0007669"/>
    <property type="project" value="TreeGrafter"/>
</dbReference>
<feature type="domain" description="Cadherin" evidence="20">
    <location>
        <begin position="1893"/>
        <end position="2020"/>
    </location>
</feature>
<dbReference type="GO" id="GO:0005737">
    <property type="term" value="C:cytoplasm"/>
    <property type="evidence" value="ECO:0007669"/>
    <property type="project" value="UniProtKB-SubCell"/>
</dbReference>
<dbReference type="GO" id="GO:0007043">
    <property type="term" value="P:cell-cell junction assembly"/>
    <property type="evidence" value="ECO:0007669"/>
    <property type="project" value="TreeGrafter"/>
</dbReference>
<feature type="chain" id="PRO_5035743188" description="Cadherin-like protein 26" evidence="19">
    <location>
        <begin position="22"/>
        <end position="2548"/>
    </location>
</feature>
<evidence type="ECO:0000256" key="5">
    <source>
        <dbReference type="ARBA" id="ARBA00022692"/>
    </source>
</evidence>
<feature type="domain" description="Cadherin" evidence="20">
    <location>
        <begin position="1765"/>
        <end position="1875"/>
    </location>
</feature>
<keyword evidence="7 19" id="KW-0732">Signal</keyword>
<evidence type="ECO:0000256" key="3">
    <source>
        <dbReference type="ARBA" id="ARBA00022475"/>
    </source>
</evidence>
<dbReference type="FunFam" id="2.60.40.60:FF:000019">
    <property type="entry name" value="Cadherin 2"/>
    <property type="match status" value="3"/>
</dbReference>
<dbReference type="PRINTS" id="PR00205">
    <property type="entry name" value="CADHERIN"/>
</dbReference>
<evidence type="ECO:0000256" key="19">
    <source>
        <dbReference type="SAM" id="SignalP"/>
    </source>
</evidence>
<evidence type="ECO:0000256" key="7">
    <source>
        <dbReference type="ARBA" id="ARBA00022729"/>
    </source>
</evidence>
<keyword evidence="22" id="KW-1185">Reference proteome</keyword>
<evidence type="ECO:0000256" key="18">
    <source>
        <dbReference type="SAM" id="Phobius"/>
    </source>
</evidence>
<dbReference type="Pfam" id="PF00028">
    <property type="entry name" value="Cadherin"/>
    <property type="match status" value="9"/>
</dbReference>
<evidence type="ECO:0000256" key="15">
    <source>
        <dbReference type="ARBA" id="ARBA00062925"/>
    </source>
</evidence>
<dbReference type="SMART" id="SM00112">
    <property type="entry name" value="CA"/>
    <property type="match status" value="14"/>
</dbReference>
<dbReference type="PANTHER" id="PTHR24027:SF433">
    <property type="entry name" value="CADHERIN 27-RELATED"/>
    <property type="match status" value="1"/>
</dbReference>
<dbReference type="GO" id="GO:0005509">
    <property type="term" value="F:calcium ion binding"/>
    <property type="evidence" value="ECO:0007669"/>
    <property type="project" value="UniProtKB-UniRule"/>
</dbReference>
<evidence type="ECO:0000313" key="22">
    <source>
        <dbReference type="Proteomes" id="UP000677803"/>
    </source>
</evidence>
<dbReference type="InterPro" id="IPR039808">
    <property type="entry name" value="Cadherin"/>
</dbReference>
<dbReference type="PROSITE" id="PS00232">
    <property type="entry name" value="CADHERIN_1"/>
    <property type="match status" value="6"/>
</dbReference>
<evidence type="ECO:0000256" key="12">
    <source>
        <dbReference type="ARBA" id="ARBA00023136"/>
    </source>
</evidence>
<dbReference type="FunFam" id="2.60.40.60:FF:000011">
    <property type="entry name" value="Cadherin 1"/>
    <property type="match status" value="2"/>
</dbReference>
<evidence type="ECO:0000256" key="14">
    <source>
        <dbReference type="ARBA" id="ARBA00059993"/>
    </source>
</evidence>
<organism evidence="21 22">
    <name type="scientific">Menidia menidia</name>
    <name type="common">Atlantic silverside</name>
    <dbReference type="NCBI Taxonomy" id="238744"/>
    <lineage>
        <taxon>Eukaryota</taxon>
        <taxon>Metazoa</taxon>
        <taxon>Chordata</taxon>
        <taxon>Craniata</taxon>
        <taxon>Vertebrata</taxon>
        <taxon>Euteleostomi</taxon>
        <taxon>Actinopterygii</taxon>
        <taxon>Neopterygii</taxon>
        <taxon>Teleostei</taxon>
        <taxon>Neoteleostei</taxon>
        <taxon>Acanthomorphata</taxon>
        <taxon>Ovalentaria</taxon>
        <taxon>Atherinomorphae</taxon>
        <taxon>Atheriniformes</taxon>
        <taxon>Atherinopsidae</taxon>
        <taxon>Menidiinae</taxon>
        <taxon>Menidia</taxon>
    </lineage>
</organism>
<gene>
    <name evidence="21" type="ORF">MMEN_LOCUS21858</name>
</gene>
<evidence type="ECO:0000256" key="4">
    <source>
        <dbReference type="ARBA" id="ARBA00022490"/>
    </source>
</evidence>
<dbReference type="GO" id="GO:0034332">
    <property type="term" value="P:adherens junction organization"/>
    <property type="evidence" value="ECO:0007669"/>
    <property type="project" value="TreeGrafter"/>
</dbReference>
<dbReference type="FunFam" id="2.60.40.60:FF:000031">
    <property type="entry name" value="Cadherin 3"/>
    <property type="match status" value="1"/>
</dbReference>
<evidence type="ECO:0000256" key="8">
    <source>
        <dbReference type="ARBA" id="ARBA00022737"/>
    </source>
</evidence>
<feature type="transmembrane region" description="Helical" evidence="18">
    <location>
        <begin position="1412"/>
        <end position="1432"/>
    </location>
</feature>
<evidence type="ECO:0000259" key="20">
    <source>
        <dbReference type="PROSITE" id="PS50268"/>
    </source>
</evidence>
<dbReference type="OrthoDB" id="9045962at2759"/>
<keyword evidence="6" id="KW-0479">Metal-binding</keyword>
<dbReference type="InterPro" id="IPR015919">
    <property type="entry name" value="Cadherin-like_sf"/>
</dbReference>
<dbReference type="InterPro" id="IPR002126">
    <property type="entry name" value="Cadherin-like_dom"/>
</dbReference>
<protein>
    <recommendedName>
        <fullName evidence="16">Cadherin-like protein 26</fullName>
    </recommendedName>
</protein>
<dbReference type="GO" id="GO:0016477">
    <property type="term" value="P:cell migration"/>
    <property type="evidence" value="ECO:0007669"/>
    <property type="project" value="TreeGrafter"/>
</dbReference>
<dbReference type="FunFam" id="2.60.40.60:FF:000158">
    <property type="entry name" value="Dachsous cadherin-related 1"/>
    <property type="match status" value="1"/>
</dbReference>
<evidence type="ECO:0000256" key="9">
    <source>
        <dbReference type="ARBA" id="ARBA00022837"/>
    </source>
</evidence>
<sequence>MRTISLLFLVAFTALGGSSDGKHNSRAKRDLLVRTKRRWVLSTIEIQEELEVDYPHQISRMFNDKTQGKQFAFHISGEGVDDGLFTVDKDTGAVFAHRPIDREKKSTYHVKFDVFDIETNQRIDRELSFDVAITDINDNAPQFIDPPTTVDVDENWEEGYLPAVFYFKDIDREDSDNSKVTVSIISQDPKEPTIEVLQLDDRMAQLSLKGCFDYDKEKQYKVTLEAKDHGTPVRSSTTVVTLNIGDTNSHPPTFKKREYEAEALEMTVHKDLLRFLVEDKDATANVDDNKAIYFFISGNEEGLFELETDPETNEGILSVVKEKNYEKTTLIHLEIGVKNNAPLFMCKDGKQTKDTLPDTAKITIKMIDTNDPPMFEKQTADVFQMEEAQPGQVLFTPRVKDVDSENFRFELIEDPANWMSIDKKTGQITTKKMMDRESPFVGADNIYKVVMVAIDDGEPPATSTSTINIHLSDINDHVPKLTNNITIMCKNRVNKVTVSAEDLDKNPYSGPFTFSLGDDEKLKQRWKLDPSYGEQSNLISLNKLRHGKYSVQLVIKDHQNAIGRETLEVVVCDCKEEDVCDTRNSSSFDVGGACIGMIIAAGLLLFLILLLAIQCKFPPKPREVIEGERNESLIQYNIEGGVEYCKNKPTVPSSVRHASMTDGITQSNAMLQSQTPLKWSHKMESFNSGQEMHIPPLMISNNRSYSFRHGGHFYESHERFSNDLAWTKNRRQTHHANSLLSQQYSTRGDLQFRYHQEKLRRLNEEDTPEYKPHSYAYEGRESVYYFLDELSINSLGDDLHFLDDLGPKFKQTLLSTMRSISFLLLVVLAAVEECHGGKHNSRAERDLLVRSKRRWVLSTIDLQEELKVEYPHQISKMFNDKTPGRTYAFIMSGDGVDEGLFTIDQNTGVVYVHRPIDREKTPSFHIKFDVIDTSTNSKIDKELAFDVDVKDINDNPPVFIQAPTKVGVLENTTEGYLPVLVETTDIDDPKTNNSQIIITVISQDPEEPKMVADQLDAKHARLKFKGCFDYDKVKQYKVVIEAKDRGTPVLSSTTAVTLNILDTNSHLPVFKNRQYQAEALEMATHKDLLRLAVDDKDTPLYAENRNAEYFFISGNENGMFKLETDQDTNDGLLSVVKEVNYERSTLVHLQIGVKNTGKLSVCKNGKLVVDPSALPPSDSINVTITMIDTNDAPVFDRDTVDVYLEEETDPGKELYTPKVQDVDSDSFRFELVEDPADWVSMDEKTGEITIKKKMDRESPFVGPDNIYKVVIAAIDDGKPPATSMNTINIHLKDANDHTPMLVNSSIVMCGNRDNSVIVSAEDSDADPYSGPFTFSLEDETMKEYWKLEPPYGLQTSLVSLKALIYGNYSVPLLIGDKQNEVGRQTLELIICDCGEKDVCRGKLPISSELGDAGIGLIIAGLLLFLILLFIFFCSCEEKPFKTLESEEGNQTLIQYNNEGGGSECKVEHTLLTSMQDVTVIDGLKQDYIVQKSEIPMATSMVTEHGTEQTMRNDYRHSQSLPWEKESQRSHNVYSAYSSWNLNNRQSYKQAASTFQRNSSLFFSNQRFADQIFGQMNMLDKNDVYGPEYRPVVYKYEDGNNDCYSLDRLSVGNLDDDFQFLDNLGPQLASAFLNKSLQVWQADLLCWGVQSSDILLRQKRAWVIQTLTIPESYEGPFPHTLGKIEVEKGLHHFKIKGQGVDEEPKNLLRIDENTREVFLLGPVDHEQYQTLTVILQAQNIERNQTALSIAIQVIIEDANDNPPRFDSEKYEITVTESTLQGSVLTTVKATDIDSGEKNKDFSLRIVGVSPKPQDLEFNIMQRSETGAISFKGCLDHEKAEKYTIIVEAKDHGEPQLSSSCTVIISIEDGNNHLPVITGQKGPGRVKEGQKDVLVSRLQVTDADVKGSLAWKAKFLIHGDTDNNFRITTDQLTNEGLLYVEKQLDYEEVPVKNITVTVENEIAFQKCKVLDRTITGLWKTQIIKSVTDATAIGSVSGTEERITLFSYDVTVTVVDVNEHPVFDEDQKSVSLAENAAPGQHLETFKARDFDRSDTVIYTKGKDPADWVTVDSKTGRVTLSKSPDRESSFVKDGIYVVTVNAIDNGKPPKTGTATLSITVRDENDNAPSLLERKIDMCVSEEASKAQITASDLDEEPYAGPFRFGLLGDVADKWRIDPELGHTVNLVKENNVYSGSYELQLELSDLQGKKAVHNLLVTVCSCTDQTKPNCVLQKATAHSTLGLGAIGIMFICMVPALLCLACKISCHDHMLPLEDGTCDSQLITDNMETPGTDCKVPIKQVSMGKTKGKGAIAPAGTTFGGISTSTVSHGNSQKQAYLQKRAQWNQFEMDIMQKISDEALIGMAAGQHTSAQAASTFGGISASTWGSSQKQAYIHNRTQMERYEMIKTTSFAMKMTNQQEYLQHRHALEQEHLYHYTALSSAVTTALDTLRAPGNELGDYEPHVYTEEGDSTHSFELDAISNPEMSFDLDMDFDVSFSTLASICVPDMVGVFDRRAEDSSFEQQSAVTYTHFSYSGARTHEVSRYTQQDCLC</sequence>
<reference evidence="21" key="1">
    <citation type="submission" date="2021-05" db="EMBL/GenBank/DDBJ databases">
        <authorList>
            <person name="Tigano A."/>
        </authorList>
    </citation>
    <scope>NUCLEOTIDE SEQUENCE</scope>
</reference>
<keyword evidence="3" id="KW-1003">Cell membrane</keyword>
<dbReference type="GO" id="GO:0005912">
    <property type="term" value="C:adherens junction"/>
    <property type="evidence" value="ECO:0007669"/>
    <property type="project" value="TreeGrafter"/>
</dbReference>
<feature type="domain" description="Cadherin" evidence="20">
    <location>
        <begin position="386"/>
        <end position="481"/>
    </location>
</feature>
<feature type="domain" description="Cadherin" evidence="20">
    <location>
        <begin position="1088"/>
        <end position="1195"/>
    </location>
</feature>
<evidence type="ECO:0000256" key="11">
    <source>
        <dbReference type="ARBA" id="ARBA00022989"/>
    </source>
</evidence>
<evidence type="ECO:0000256" key="10">
    <source>
        <dbReference type="ARBA" id="ARBA00022889"/>
    </source>
</evidence>
<evidence type="ECO:0000256" key="6">
    <source>
        <dbReference type="ARBA" id="ARBA00022723"/>
    </source>
</evidence>
<feature type="domain" description="Cadherin" evidence="20">
    <location>
        <begin position="144"/>
        <end position="254"/>
    </location>
</feature>
<comment type="caution">
    <text evidence="21">The sequence shown here is derived from an EMBL/GenBank/DDBJ whole genome shotgun (WGS) entry which is preliminary data.</text>
</comment>
<keyword evidence="9 17" id="KW-0106">Calcium</keyword>
<keyword evidence="13" id="KW-0325">Glycoprotein</keyword>
<comment type="subcellular location">
    <subcellularLocation>
        <location evidence="1">Cell membrane</location>
        <topology evidence="1">Single-pass type I membrane protein</topology>
    </subcellularLocation>
    <subcellularLocation>
        <location evidence="2">Cytoplasm</location>
    </subcellularLocation>
</comment>
<name>A0A8S4BTN0_9TELE</name>
<keyword evidence="5 18" id="KW-0812">Transmembrane</keyword>
<comment type="subunit">
    <text evidence="15">Homodimer. Component of a cadherin:catenin adhesion complex composed of at least of CDH26, beta-catenin/CTNNB1, alpha-catenin/CTNNA1 and p120 catenin/CTNND1.</text>
</comment>
<feature type="domain" description="Cadherin" evidence="20">
    <location>
        <begin position="1196"/>
        <end position="1301"/>
    </location>
</feature>
<feature type="domain" description="Cadherin" evidence="20">
    <location>
        <begin position="880"/>
        <end position="959"/>
    </location>
</feature>
<evidence type="ECO:0000256" key="2">
    <source>
        <dbReference type="ARBA" id="ARBA00004496"/>
    </source>
</evidence>
<dbReference type="EMBL" id="CAJRST010041110">
    <property type="protein sequence ID" value="CAG6021665.1"/>
    <property type="molecule type" value="Genomic_DNA"/>
</dbReference>
<evidence type="ECO:0000256" key="13">
    <source>
        <dbReference type="ARBA" id="ARBA00023180"/>
    </source>
</evidence>
<dbReference type="CDD" id="cd11304">
    <property type="entry name" value="Cadherin_repeat"/>
    <property type="match status" value="12"/>
</dbReference>
<dbReference type="GO" id="GO:0016342">
    <property type="term" value="C:catenin complex"/>
    <property type="evidence" value="ECO:0007669"/>
    <property type="project" value="TreeGrafter"/>
</dbReference>
<keyword evidence="8" id="KW-0677">Repeat</keyword>
<feature type="domain" description="Cadherin" evidence="20">
    <location>
        <begin position="960"/>
        <end position="1070"/>
    </location>
</feature>
<dbReference type="InterPro" id="IPR020894">
    <property type="entry name" value="Cadherin_CS"/>
</dbReference>
<evidence type="ECO:0000256" key="1">
    <source>
        <dbReference type="ARBA" id="ARBA00004251"/>
    </source>
</evidence>
<feature type="domain" description="Cadherin" evidence="20">
    <location>
        <begin position="1318"/>
        <end position="1406"/>
    </location>
</feature>
<dbReference type="GO" id="GO:0007156">
    <property type="term" value="P:homophilic cell adhesion via plasma membrane adhesion molecules"/>
    <property type="evidence" value="ECO:0007669"/>
    <property type="project" value="InterPro"/>
</dbReference>
<feature type="signal peptide" evidence="19">
    <location>
        <begin position="1"/>
        <end position="21"/>
    </location>
</feature>
<dbReference type="FunFam" id="2.60.40.60:FF:000202">
    <property type="entry name" value="cadherin-8 isoform X4"/>
    <property type="match status" value="1"/>
</dbReference>
<dbReference type="GO" id="GO:0060027">
    <property type="term" value="P:convergent extension involved in gastrulation"/>
    <property type="evidence" value="ECO:0007669"/>
    <property type="project" value="UniProtKB-ARBA"/>
</dbReference>
<dbReference type="Proteomes" id="UP000677803">
    <property type="component" value="Unassembled WGS sequence"/>
</dbReference>
<dbReference type="GO" id="GO:0055113">
    <property type="term" value="P:epiboly involved in gastrulation with mouth forming second"/>
    <property type="evidence" value="ECO:0007669"/>
    <property type="project" value="UniProtKB-ARBA"/>
</dbReference>
<dbReference type="GO" id="GO:0000902">
    <property type="term" value="P:cell morphogenesis"/>
    <property type="evidence" value="ECO:0007669"/>
    <property type="project" value="TreeGrafter"/>
</dbReference>
<feature type="domain" description="Cadherin" evidence="20">
    <location>
        <begin position="272"/>
        <end position="375"/>
    </location>
</feature>
<keyword evidence="4" id="KW-0963">Cytoplasm</keyword>
<dbReference type="PROSITE" id="PS50268">
    <property type="entry name" value="CADHERIN_2"/>
    <property type="match status" value="15"/>
</dbReference>
<proteinExistence type="predicted"/>
<keyword evidence="12 18" id="KW-0472">Membrane</keyword>
<accession>A0A8S4BTN0</accession>
<keyword evidence="10" id="KW-0130">Cell adhesion</keyword>
<evidence type="ECO:0000256" key="17">
    <source>
        <dbReference type="PROSITE-ProRule" id="PRU00043"/>
    </source>
</evidence>